<dbReference type="AlphaFoldDB" id="A0A1R3T9P7"/>
<evidence type="ECO:0000313" key="3">
    <source>
        <dbReference type="Proteomes" id="UP000187464"/>
    </source>
</evidence>
<feature type="compositionally biased region" description="Polar residues" evidence="1">
    <location>
        <begin position="34"/>
        <end position="44"/>
    </location>
</feature>
<evidence type="ECO:0000313" key="2">
    <source>
        <dbReference type="EMBL" id="SCD20695.1"/>
    </source>
</evidence>
<dbReference type="RefSeq" id="WP_076930664.1">
    <property type="nucleotide sequence ID" value="NZ_LT605205.1"/>
</dbReference>
<accession>A0A1R3T9P7</accession>
<evidence type="ECO:0000256" key="1">
    <source>
        <dbReference type="SAM" id="MobiDB-lite"/>
    </source>
</evidence>
<reference evidence="2 3" key="1">
    <citation type="submission" date="2016-08" db="EMBL/GenBank/DDBJ databases">
        <authorList>
            <person name="Seilhamer J.J."/>
        </authorList>
    </citation>
    <scope>NUCLEOTIDE SEQUENCE [LARGE SCALE GENOMIC DNA]</scope>
    <source>
        <strain evidence="2">M3/6</strain>
    </source>
</reference>
<dbReference type="KEGG" id="psac:PSM36_1879"/>
<proteinExistence type="predicted"/>
<dbReference type="STRING" id="1642647.PSM36_1879"/>
<gene>
    <name evidence="2" type="ORF">PSM36_1879</name>
</gene>
<dbReference type="Proteomes" id="UP000187464">
    <property type="component" value="Chromosome I"/>
</dbReference>
<name>A0A1R3T9P7_9BACT</name>
<dbReference type="PROSITE" id="PS51257">
    <property type="entry name" value="PROKAR_LIPOPROTEIN"/>
    <property type="match status" value="1"/>
</dbReference>
<feature type="region of interest" description="Disordered" evidence="1">
    <location>
        <begin position="31"/>
        <end position="50"/>
    </location>
</feature>
<organism evidence="2 3">
    <name type="scientific">Proteiniphilum saccharofermentans</name>
    <dbReference type="NCBI Taxonomy" id="1642647"/>
    <lineage>
        <taxon>Bacteria</taxon>
        <taxon>Pseudomonadati</taxon>
        <taxon>Bacteroidota</taxon>
        <taxon>Bacteroidia</taxon>
        <taxon>Bacteroidales</taxon>
        <taxon>Dysgonomonadaceae</taxon>
        <taxon>Proteiniphilum</taxon>
    </lineage>
</organism>
<protein>
    <submittedName>
        <fullName evidence="2">Putative secreted protein</fullName>
    </submittedName>
</protein>
<keyword evidence="3" id="KW-1185">Reference proteome</keyword>
<sequence length="200" mass="22795">MTKTNTFLIFISFLIIFFGISCNQQNKKNEEKSVSQSAIEDSNTPPHPSPEELFDRLLASFGDDWMEREADPTLYPEYYGGAFINSNGIFVVAVTGNSEEYKKRLAEILGTDNFKMETVQYSYRQMMRVMDSIDAFLMNSAIPEDHPLMNRFAGAYPDVMENRVKVLLTKVDDATTRLFRKDVVNSPLLIFEQGELPGSM</sequence>
<dbReference type="EMBL" id="LT605205">
    <property type="protein sequence ID" value="SCD20695.1"/>
    <property type="molecule type" value="Genomic_DNA"/>
</dbReference>